<dbReference type="AlphaFoldDB" id="A0A1D1XDM0"/>
<gene>
    <name evidence="6" type="primary">RNF141_5</name>
    <name evidence="6" type="ORF">g.31877</name>
</gene>
<keyword evidence="3" id="KW-0862">Zinc</keyword>
<dbReference type="Gene3D" id="3.30.40.10">
    <property type="entry name" value="Zinc/RING finger domain, C3HC4 (zinc finger)"/>
    <property type="match status" value="1"/>
</dbReference>
<dbReference type="SUPFAM" id="SSF57850">
    <property type="entry name" value="RING/U-box"/>
    <property type="match status" value="1"/>
</dbReference>
<proteinExistence type="predicted"/>
<feature type="domain" description="RING-type" evidence="5">
    <location>
        <begin position="157"/>
        <end position="195"/>
    </location>
</feature>
<keyword evidence="1" id="KW-0479">Metal-binding</keyword>
<dbReference type="Pfam" id="PF13920">
    <property type="entry name" value="zf-C3HC4_3"/>
    <property type="match status" value="1"/>
</dbReference>
<dbReference type="GO" id="GO:0008270">
    <property type="term" value="F:zinc ion binding"/>
    <property type="evidence" value="ECO:0007669"/>
    <property type="project" value="UniProtKB-KW"/>
</dbReference>
<evidence type="ECO:0000313" key="6">
    <source>
        <dbReference type="EMBL" id="JAT40503.1"/>
    </source>
</evidence>
<reference evidence="6" key="1">
    <citation type="submission" date="2015-07" db="EMBL/GenBank/DDBJ databases">
        <title>Transcriptome Assembly of Anthurium amnicola.</title>
        <authorList>
            <person name="Suzuki J."/>
        </authorList>
    </citation>
    <scope>NUCLEOTIDE SEQUENCE</scope>
</reference>
<dbReference type="InterPro" id="IPR001841">
    <property type="entry name" value="Znf_RING"/>
</dbReference>
<evidence type="ECO:0000256" key="2">
    <source>
        <dbReference type="ARBA" id="ARBA00022771"/>
    </source>
</evidence>
<evidence type="ECO:0000259" key="5">
    <source>
        <dbReference type="PROSITE" id="PS50089"/>
    </source>
</evidence>
<sequence>MFQSQFAGPSSCRKSLKAIEADIHHANSLAAAVQRAYGGACLQMSLSLSPFATVYLFLMQWLDCTCAYPLPSYLGLLHVLVYKVYVDGKTKVTSYERQATLREFYGVIYPSLQQLESNMTDMDDTKEWNRCRDIFSKKVNQEWNKLSDKELERENECGICMESCTKMVLPDCNHAMCINCYHDWNTRSQSCPFCRGSLKRITSGDLWVLTNDGDVVDTETLAKENLRHFYRYIDKLPLEIPDNLFLVYYDYLF</sequence>
<dbReference type="GO" id="GO:0061630">
    <property type="term" value="F:ubiquitin protein ligase activity"/>
    <property type="evidence" value="ECO:0007669"/>
    <property type="project" value="TreeGrafter"/>
</dbReference>
<protein>
    <submittedName>
        <fullName evidence="6">RING finger protein 141</fullName>
    </submittedName>
</protein>
<accession>A0A1D1XDM0</accession>
<keyword evidence="2 4" id="KW-0863">Zinc-finger</keyword>
<evidence type="ECO:0000256" key="1">
    <source>
        <dbReference type="ARBA" id="ARBA00022723"/>
    </source>
</evidence>
<dbReference type="FunFam" id="3.30.40.10:FF:000660">
    <property type="entry name" value="RING/U-box superfamily protein"/>
    <property type="match status" value="1"/>
</dbReference>
<evidence type="ECO:0000256" key="3">
    <source>
        <dbReference type="ARBA" id="ARBA00022833"/>
    </source>
</evidence>
<dbReference type="GO" id="GO:0016567">
    <property type="term" value="P:protein ubiquitination"/>
    <property type="evidence" value="ECO:0007669"/>
    <property type="project" value="TreeGrafter"/>
</dbReference>
<evidence type="ECO:0000256" key="4">
    <source>
        <dbReference type="PROSITE-ProRule" id="PRU00175"/>
    </source>
</evidence>
<dbReference type="PANTHER" id="PTHR15315:SF102">
    <property type="entry name" value="RING-TYPE DOMAIN-CONTAINING PROTEIN"/>
    <property type="match status" value="1"/>
</dbReference>
<name>A0A1D1XDM0_9ARAE</name>
<dbReference type="InterPro" id="IPR013083">
    <property type="entry name" value="Znf_RING/FYVE/PHD"/>
</dbReference>
<organism evidence="6">
    <name type="scientific">Anthurium amnicola</name>
    <dbReference type="NCBI Taxonomy" id="1678845"/>
    <lineage>
        <taxon>Eukaryota</taxon>
        <taxon>Viridiplantae</taxon>
        <taxon>Streptophyta</taxon>
        <taxon>Embryophyta</taxon>
        <taxon>Tracheophyta</taxon>
        <taxon>Spermatophyta</taxon>
        <taxon>Magnoliopsida</taxon>
        <taxon>Liliopsida</taxon>
        <taxon>Araceae</taxon>
        <taxon>Pothoideae</taxon>
        <taxon>Potheae</taxon>
        <taxon>Anthurium</taxon>
    </lineage>
</organism>
<dbReference type="PROSITE" id="PS50089">
    <property type="entry name" value="ZF_RING_2"/>
    <property type="match status" value="1"/>
</dbReference>
<dbReference type="PANTHER" id="PTHR15315">
    <property type="entry name" value="RING FINGER PROTEIN 41, 151"/>
    <property type="match status" value="1"/>
</dbReference>
<dbReference type="EMBL" id="GDJX01027433">
    <property type="protein sequence ID" value="JAT40503.1"/>
    <property type="molecule type" value="Transcribed_RNA"/>
</dbReference>
<dbReference type="PROSITE" id="PS00518">
    <property type="entry name" value="ZF_RING_1"/>
    <property type="match status" value="1"/>
</dbReference>
<dbReference type="InterPro" id="IPR017907">
    <property type="entry name" value="Znf_RING_CS"/>
</dbReference>
<dbReference type="SMART" id="SM00184">
    <property type="entry name" value="RING"/>
    <property type="match status" value="1"/>
</dbReference>